<dbReference type="Pfam" id="PF25994">
    <property type="entry name" value="HH_AprE"/>
    <property type="match status" value="1"/>
</dbReference>
<dbReference type="EMBL" id="QWJJ01000016">
    <property type="protein sequence ID" value="RII37554.1"/>
    <property type="molecule type" value="Genomic_DNA"/>
</dbReference>
<dbReference type="NCBIfam" id="TIGR01843">
    <property type="entry name" value="type_I_hlyD"/>
    <property type="match status" value="1"/>
</dbReference>
<feature type="domain" description="AprE-like beta-barrel" evidence="12">
    <location>
        <begin position="346"/>
        <end position="436"/>
    </location>
</feature>
<evidence type="ECO:0000313" key="13">
    <source>
        <dbReference type="EMBL" id="RII37554.1"/>
    </source>
</evidence>
<evidence type="ECO:0000256" key="10">
    <source>
        <dbReference type="SAM" id="MobiDB-lite"/>
    </source>
</evidence>
<keyword evidence="14" id="KW-1185">Reference proteome</keyword>
<evidence type="ECO:0000256" key="7">
    <source>
        <dbReference type="ARBA" id="ARBA00022989"/>
    </source>
</evidence>
<comment type="subcellular location">
    <subcellularLocation>
        <location evidence="1 9">Cell inner membrane</location>
        <topology evidence="1 9">Single-pass membrane protein</topology>
    </subcellularLocation>
</comment>
<dbReference type="PRINTS" id="PR01490">
    <property type="entry name" value="RTXTOXIND"/>
</dbReference>
<feature type="region of interest" description="Disordered" evidence="10">
    <location>
        <begin position="1"/>
        <end position="26"/>
    </location>
</feature>
<evidence type="ECO:0000256" key="8">
    <source>
        <dbReference type="ARBA" id="ARBA00023136"/>
    </source>
</evidence>
<keyword evidence="4 9" id="KW-1003">Cell membrane</keyword>
<sequence length="459" mass="50278">MTGDARTPPRSGSPDAPLPKGSGLNGRRDRSFSVRFPLLLGGVTLLILLAGFGSWSALTRIAGAIVAPGQLEVERNRQVVQHPEGGVVEAVLVAEGQRVEAGEVLVRLAPDALGSDLAIVEGQLFELMARHARLEAERDGLRHLVPPPLLAEAATRQPEVADLLSGQERLLVARRAAQLQQVSQVHERVQQVNSQIAGIAAQSQALDTQLTLIAQELATQRVLLGKGLSQVARVQALQREEARLRGAIGDLTAQKAQAEGRITEIGLDLLKLETERQESAITTLRDLTYREMELAERRRALRARLDKLQITAPVAGLVYDLSVFAPQSVLRPAEPLMYLVPQDRPLVIAAQVEPIHIDALHLEQEVMLRFPAFDRRTTPELAGHLTRISADAFRDEATGRTYFRVEIRLDEAALAKLPAGLTLLPGMPVEAYLRTEDRTPLAYLLKPLTDYFAKAMREG</sequence>
<keyword evidence="7 9" id="KW-1133">Transmembrane helix</keyword>
<dbReference type="Gene3D" id="2.40.30.170">
    <property type="match status" value="1"/>
</dbReference>
<dbReference type="Proteomes" id="UP000265848">
    <property type="component" value="Unassembled WGS sequence"/>
</dbReference>
<dbReference type="PANTHER" id="PTHR30386:SF17">
    <property type="entry name" value="ALKALINE PROTEASE SECRETION PROTEIN APRE"/>
    <property type="match status" value="1"/>
</dbReference>
<evidence type="ECO:0000256" key="2">
    <source>
        <dbReference type="ARBA" id="ARBA00009477"/>
    </source>
</evidence>
<proteinExistence type="inferred from homology"/>
<dbReference type="InterPro" id="IPR050739">
    <property type="entry name" value="MFP"/>
</dbReference>
<evidence type="ECO:0000256" key="1">
    <source>
        <dbReference type="ARBA" id="ARBA00004377"/>
    </source>
</evidence>
<feature type="transmembrane region" description="Helical" evidence="9">
    <location>
        <begin position="36"/>
        <end position="58"/>
    </location>
</feature>
<evidence type="ECO:0000256" key="5">
    <source>
        <dbReference type="ARBA" id="ARBA00022519"/>
    </source>
</evidence>
<gene>
    <name evidence="13" type="ORF">DL237_16865</name>
</gene>
<feature type="domain" description="AprE-like long alpha-helical hairpin" evidence="11">
    <location>
        <begin position="115"/>
        <end position="303"/>
    </location>
</feature>
<dbReference type="AlphaFoldDB" id="A0A399IX72"/>
<protein>
    <recommendedName>
        <fullName evidence="9">Membrane fusion protein (MFP) family protein</fullName>
    </recommendedName>
</protein>
<evidence type="ECO:0000313" key="14">
    <source>
        <dbReference type="Proteomes" id="UP000265848"/>
    </source>
</evidence>
<evidence type="ECO:0000259" key="12">
    <source>
        <dbReference type="Pfam" id="PF26002"/>
    </source>
</evidence>
<dbReference type="InterPro" id="IPR010129">
    <property type="entry name" value="T1SS_HlyD"/>
</dbReference>
<dbReference type="GO" id="GO:0005886">
    <property type="term" value="C:plasma membrane"/>
    <property type="evidence" value="ECO:0007669"/>
    <property type="project" value="UniProtKB-SubCell"/>
</dbReference>
<dbReference type="PANTHER" id="PTHR30386">
    <property type="entry name" value="MEMBRANE FUSION SUBUNIT OF EMRAB-TOLC MULTIDRUG EFFLUX PUMP"/>
    <property type="match status" value="1"/>
</dbReference>
<evidence type="ECO:0000256" key="9">
    <source>
        <dbReference type="RuleBase" id="RU365093"/>
    </source>
</evidence>
<keyword evidence="5 9" id="KW-0997">Cell inner membrane</keyword>
<evidence type="ECO:0000256" key="4">
    <source>
        <dbReference type="ARBA" id="ARBA00022475"/>
    </source>
</evidence>
<evidence type="ECO:0000256" key="3">
    <source>
        <dbReference type="ARBA" id="ARBA00022448"/>
    </source>
</evidence>
<accession>A0A399IX72</accession>
<dbReference type="OrthoDB" id="9810980at2"/>
<dbReference type="RefSeq" id="WP_119400258.1">
    <property type="nucleotide sequence ID" value="NZ_QWJJ01000016.1"/>
</dbReference>
<dbReference type="Gene3D" id="2.40.50.100">
    <property type="match status" value="1"/>
</dbReference>
<name>A0A399IX72_9RHOB</name>
<dbReference type="InterPro" id="IPR058982">
    <property type="entry name" value="Beta-barrel_AprE"/>
</dbReference>
<evidence type="ECO:0000259" key="11">
    <source>
        <dbReference type="Pfam" id="PF25994"/>
    </source>
</evidence>
<organism evidence="13 14">
    <name type="scientific">Pseudooceanicola sediminis</name>
    <dbReference type="NCBI Taxonomy" id="2211117"/>
    <lineage>
        <taxon>Bacteria</taxon>
        <taxon>Pseudomonadati</taxon>
        <taxon>Pseudomonadota</taxon>
        <taxon>Alphaproteobacteria</taxon>
        <taxon>Rhodobacterales</taxon>
        <taxon>Paracoccaceae</taxon>
        <taxon>Pseudooceanicola</taxon>
    </lineage>
</organism>
<evidence type="ECO:0000256" key="6">
    <source>
        <dbReference type="ARBA" id="ARBA00022692"/>
    </source>
</evidence>
<reference evidence="13 14" key="1">
    <citation type="submission" date="2018-08" db="EMBL/GenBank/DDBJ databases">
        <title>Pseudooceanicola sediminis CY03 in the family Rhodobacteracea.</title>
        <authorList>
            <person name="Zhang Y.-J."/>
        </authorList>
    </citation>
    <scope>NUCLEOTIDE SEQUENCE [LARGE SCALE GENOMIC DNA]</scope>
    <source>
        <strain evidence="13 14">CY03</strain>
    </source>
</reference>
<dbReference type="InterPro" id="IPR058781">
    <property type="entry name" value="HH_AprE-like"/>
</dbReference>
<comment type="similarity">
    <text evidence="2 9">Belongs to the membrane fusion protein (MFP) (TC 8.A.1) family.</text>
</comment>
<comment type="caution">
    <text evidence="13">The sequence shown here is derived from an EMBL/GenBank/DDBJ whole genome shotgun (WGS) entry which is preliminary data.</text>
</comment>
<keyword evidence="8 9" id="KW-0472">Membrane</keyword>
<dbReference type="GO" id="GO:0015031">
    <property type="term" value="P:protein transport"/>
    <property type="evidence" value="ECO:0007669"/>
    <property type="project" value="InterPro"/>
</dbReference>
<keyword evidence="3 9" id="KW-0813">Transport</keyword>
<dbReference type="Pfam" id="PF26002">
    <property type="entry name" value="Beta-barrel_AprE"/>
    <property type="match status" value="1"/>
</dbReference>
<keyword evidence="6 9" id="KW-0812">Transmembrane</keyword>